<evidence type="ECO:0000313" key="1">
    <source>
        <dbReference type="EMBL" id="JAH43276.1"/>
    </source>
</evidence>
<reference evidence="1" key="2">
    <citation type="journal article" date="2015" name="Fish Shellfish Immunol.">
        <title>Early steps in the European eel (Anguilla anguilla)-Vibrio vulnificus interaction in the gills: Role of the RtxA13 toxin.</title>
        <authorList>
            <person name="Callol A."/>
            <person name="Pajuelo D."/>
            <person name="Ebbesson L."/>
            <person name="Teles M."/>
            <person name="MacKenzie S."/>
            <person name="Amaro C."/>
        </authorList>
    </citation>
    <scope>NUCLEOTIDE SEQUENCE</scope>
</reference>
<name>A0A0E9SPR2_ANGAN</name>
<accession>A0A0E9SPR2</accession>
<reference evidence="1" key="1">
    <citation type="submission" date="2014-11" db="EMBL/GenBank/DDBJ databases">
        <authorList>
            <person name="Amaro Gonzalez C."/>
        </authorList>
    </citation>
    <scope>NUCLEOTIDE SEQUENCE</scope>
</reference>
<organism evidence="1">
    <name type="scientific">Anguilla anguilla</name>
    <name type="common">European freshwater eel</name>
    <name type="synonym">Muraena anguilla</name>
    <dbReference type="NCBI Taxonomy" id="7936"/>
    <lineage>
        <taxon>Eukaryota</taxon>
        <taxon>Metazoa</taxon>
        <taxon>Chordata</taxon>
        <taxon>Craniata</taxon>
        <taxon>Vertebrata</taxon>
        <taxon>Euteleostomi</taxon>
        <taxon>Actinopterygii</taxon>
        <taxon>Neopterygii</taxon>
        <taxon>Teleostei</taxon>
        <taxon>Anguilliformes</taxon>
        <taxon>Anguillidae</taxon>
        <taxon>Anguilla</taxon>
    </lineage>
</organism>
<dbReference type="EMBL" id="GBXM01065301">
    <property type="protein sequence ID" value="JAH43276.1"/>
    <property type="molecule type" value="Transcribed_RNA"/>
</dbReference>
<protein>
    <submittedName>
        <fullName evidence="1">Uncharacterized protein</fullName>
    </submittedName>
</protein>
<proteinExistence type="predicted"/>
<dbReference type="AlphaFoldDB" id="A0A0E9SPR2"/>
<sequence>MLPVLRLGMHRKFLTNNNFRLFWGNVGRCRC</sequence>